<dbReference type="InterPro" id="IPR032963">
    <property type="entry name" value="Gclm"/>
</dbReference>
<dbReference type="RefSeq" id="XP_016229493.1">
    <property type="nucleotide sequence ID" value="XM_016365844.1"/>
</dbReference>
<comment type="subunit">
    <text evidence="3">Heterodimer of a catalytic heavy chain and a regulatory light chain.</text>
</comment>
<feature type="compositionally biased region" description="Acidic residues" evidence="10">
    <location>
        <begin position="145"/>
        <end position="155"/>
    </location>
</feature>
<keyword evidence="4" id="KW-0317">Glutathione biosynthesis</keyword>
<evidence type="ECO:0000256" key="4">
    <source>
        <dbReference type="ARBA" id="ARBA00022684"/>
    </source>
</evidence>
<dbReference type="AlphaFoldDB" id="A0A0D1ZVB7"/>
<dbReference type="OrthoDB" id="5596051at2759"/>
<organism evidence="12 13">
    <name type="scientific">Exophiala mesophila</name>
    <name type="common">Black yeast-like fungus</name>
    <dbReference type="NCBI Taxonomy" id="212818"/>
    <lineage>
        <taxon>Eukaryota</taxon>
        <taxon>Fungi</taxon>
        <taxon>Dikarya</taxon>
        <taxon>Ascomycota</taxon>
        <taxon>Pezizomycotina</taxon>
        <taxon>Eurotiomycetes</taxon>
        <taxon>Chaetothyriomycetidae</taxon>
        <taxon>Chaetothyriales</taxon>
        <taxon>Herpotrichiellaceae</taxon>
        <taxon>Exophiala</taxon>
    </lineage>
</organism>
<evidence type="ECO:0000256" key="9">
    <source>
        <dbReference type="ARBA" id="ARBA00032926"/>
    </source>
</evidence>
<gene>
    <name evidence="12" type="ORF">PV10_01620</name>
</gene>
<evidence type="ECO:0000256" key="3">
    <source>
        <dbReference type="ARBA" id="ARBA00011532"/>
    </source>
</evidence>
<dbReference type="GO" id="GO:0017109">
    <property type="term" value="C:glutamate-cysteine ligase complex"/>
    <property type="evidence" value="ECO:0007669"/>
    <property type="project" value="TreeGrafter"/>
</dbReference>
<protein>
    <recommendedName>
        <fullName evidence="8">GCS light chain</fullName>
    </recommendedName>
    <alternativeName>
        <fullName evidence="6">Gamma-ECS regulatory subunit</fullName>
    </alternativeName>
    <alternativeName>
        <fullName evidence="9">Gamma-glutamylcysteine synthetase regulatory subunit</fullName>
    </alternativeName>
    <alternativeName>
        <fullName evidence="7">Glutamate--cysteine ligase modifier subunit</fullName>
    </alternativeName>
</protein>
<feature type="region of interest" description="Disordered" evidence="10">
    <location>
        <begin position="42"/>
        <end position="64"/>
    </location>
</feature>
<dbReference type="HOGENOM" id="CLU_055657_0_0_1"/>
<evidence type="ECO:0000256" key="6">
    <source>
        <dbReference type="ARBA" id="ARBA00030406"/>
    </source>
</evidence>
<dbReference type="Proteomes" id="UP000054302">
    <property type="component" value="Unassembled WGS sequence"/>
</dbReference>
<dbReference type="GO" id="GO:0006750">
    <property type="term" value="P:glutathione biosynthetic process"/>
    <property type="evidence" value="ECO:0007669"/>
    <property type="project" value="UniProtKB-UniPathway"/>
</dbReference>
<dbReference type="GeneID" id="27319465"/>
<comment type="pathway">
    <text evidence="1">Sulfur metabolism; glutathione biosynthesis; glutathione from L-cysteine and L-glutamate: step 1/2.</text>
</comment>
<feature type="region of interest" description="Disordered" evidence="10">
    <location>
        <begin position="145"/>
        <end position="168"/>
    </location>
</feature>
<dbReference type="InterPro" id="IPR036812">
    <property type="entry name" value="NAD(P)_OxRdtase_dom_sf"/>
</dbReference>
<reference evidence="12 13" key="1">
    <citation type="submission" date="2015-01" db="EMBL/GenBank/DDBJ databases">
        <title>The Genome Sequence of Exophiala mesophila CBS40295.</title>
        <authorList>
            <consortium name="The Broad Institute Genomics Platform"/>
            <person name="Cuomo C."/>
            <person name="de Hoog S."/>
            <person name="Gorbushina A."/>
            <person name="Stielow B."/>
            <person name="Teixiera M."/>
            <person name="Abouelleil A."/>
            <person name="Chapman S.B."/>
            <person name="Priest M."/>
            <person name="Young S.K."/>
            <person name="Wortman J."/>
            <person name="Nusbaum C."/>
            <person name="Birren B."/>
        </authorList>
    </citation>
    <scope>NUCLEOTIDE SEQUENCE [LARGE SCALE GENOMIC DNA]</scope>
    <source>
        <strain evidence="12 13">CBS 40295</strain>
    </source>
</reference>
<proteinExistence type="inferred from homology"/>
<dbReference type="Pfam" id="PF00248">
    <property type="entry name" value="Aldo_ket_red"/>
    <property type="match status" value="1"/>
</dbReference>
<evidence type="ECO:0000313" key="12">
    <source>
        <dbReference type="EMBL" id="KIV97919.1"/>
    </source>
</evidence>
<dbReference type="GO" id="GO:0016491">
    <property type="term" value="F:oxidoreductase activity"/>
    <property type="evidence" value="ECO:0007669"/>
    <property type="project" value="UniProtKB-KW"/>
</dbReference>
<name>A0A0D1ZVB7_EXOME</name>
<evidence type="ECO:0000313" key="13">
    <source>
        <dbReference type="Proteomes" id="UP000054302"/>
    </source>
</evidence>
<evidence type="ECO:0000256" key="10">
    <source>
        <dbReference type="SAM" id="MobiDB-lite"/>
    </source>
</evidence>
<dbReference type="UniPathway" id="UPA00142">
    <property type="reaction ID" value="UER00209"/>
</dbReference>
<comment type="similarity">
    <text evidence="2">Belongs to the aldo/keto reductase family. Glutamate--cysteine ligase light chain subfamily.</text>
</comment>
<keyword evidence="5" id="KW-0560">Oxidoreductase</keyword>
<evidence type="ECO:0000259" key="11">
    <source>
        <dbReference type="Pfam" id="PF00248"/>
    </source>
</evidence>
<dbReference type="STRING" id="212818.A0A0D1ZVB7"/>
<sequence>MKLILSTSNIMSSGQTVVRKPLFSKSNVELIKALRVNFSHQAQYHQHQTQPSSTDQSGTNSPSDYTQWTTVDGDTLEIPTWRPTPLTEPRDSYDVTVKLFYLPNIPSSRRSQHTKEAIDLVLKELGIENIDLLIVSYPGVSFDADDYGEEEDSSVDNENASLDSTDESQGLEAQLKAWRTLEEYHERGVISQLGVSEFSSERLDKFLPEVKVRPTVNQINVKDCCVVPQPLIVYAKENQLDLLTHADCTDILPPGTTRELLGPGKDGAGIIASKPDAGDEEPGLKGDIEPQWVIKYTAVVKNRGVIENKGYFALAQLGTCIEPRPEAAQIATVS</sequence>
<dbReference type="Gene3D" id="3.20.20.100">
    <property type="entry name" value="NADP-dependent oxidoreductase domain"/>
    <property type="match status" value="1"/>
</dbReference>
<dbReference type="GO" id="GO:0035226">
    <property type="term" value="F:glutamate-cysteine ligase catalytic subunit binding"/>
    <property type="evidence" value="ECO:0007669"/>
    <property type="project" value="InterPro"/>
</dbReference>
<dbReference type="GO" id="GO:0030234">
    <property type="term" value="F:enzyme regulator activity"/>
    <property type="evidence" value="ECO:0007669"/>
    <property type="project" value="TreeGrafter"/>
</dbReference>
<keyword evidence="13" id="KW-1185">Reference proteome</keyword>
<evidence type="ECO:0000256" key="2">
    <source>
        <dbReference type="ARBA" id="ARBA00008612"/>
    </source>
</evidence>
<feature type="domain" description="NADP-dependent oxidoreductase" evidence="11">
    <location>
        <begin position="88"/>
        <end position="242"/>
    </location>
</feature>
<evidence type="ECO:0000256" key="7">
    <source>
        <dbReference type="ARBA" id="ARBA00031154"/>
    </source>
</evidence>
<evidence type="ECO:0000256" key="8">
    <source>
        <dbReference type="ARBA" id="ARBA00031732"/>
    </source>
</evidence>
<dbReference type="SUPFAM" id="SSF51430">
    <property type="entry name" value="NAD(P)-linked oxidoreductase"/>
    <property type="match status" value="1"/>
</dbReference>
<accession>A0A0D1ZVB7</accession>
<dbReference type="InterPro" id="IPR023210">
    <property type="entry name" value="NADP_OxRdtase_dom"/>
</dbReference>
<dbReference type="OMA" id="CTDILPR"/>
<evidence type="ECO:0000256" key="5">
    <source>
        <dbReference type="ARBA" id="ARBA00023002"/>
    </source>
</evidence>
<dbReference type="PANTHER" id="PTHR13295">
    <property type="entry name" value="GLUTAMATE CYSTEINE LIGASE REGULATORY SUBUNIT"/>
    <property type="match status" value="1"/>
</dbReference>
<evidence type="ECO:0000256" key="1">
    <source>
        <dbReference type="ARBA" id="ARBA00005006"/>
    </source>
</evidence>
<dbReference type="PANTHER" id="PTHR13295:SF4">
    <property type="entry name" value="GLUTAMATE--CYSTEINE LIGASE REGULATORY SUBUNIT"/>
    <property type="match status" value="1"/>
</dbReference>
<dbReference type="EMBL" id="KN847520">
    <property type="protein sequence ID" value="KIV97919.1"/>
    <property type="molecule type" value="Genomic_DNA"/>
</dbReference>
<dbReference type="VEuPathDB" id="FungiDB:PV10_01620"/>